<keyword evidence="2" id="KW-0223">Dioxygenase</keyword>
<feature type="domain" description="Xylose isomerase-like TIM barrel" evidence="1">
    <location>
        <begin position="24"/>
        <end position="252"/>
    </location>
</feature>
<accession>A0A1H9G9H0</accession>
<dbReference type="InterPro" id="IPR013022">
    <property type="entry name" value="Xyl_isomerase-like_TIM-brl"/>
</dbReference>
<dbReference type="Pfam" id="PF01261">
    <property type="entry name" value="AP_endonuc_2"/>
    <property type="match status" value="1"/>
</dbReference>
<evidence type="ECO:0000313" key="3">
    <source>
        <dbReference type="Proteomes" id="UP000242515"/>
    </source>
</evidence>
<dbReference type="InterPro" id="IPR036237">
    <property type="entry name" value="Xyl_isomerase-like_sf"/>
</dbReference>
<keyword evidence="2" id="KW-0670">Pyruvate</keyword>
<name>A0A1H9G9H0_9GAMM</name>
<evidence type="ECO:0000313" key="2">
    <source>
        <dbReference type="EMBL" id="SEQ46767.1"/>
    </source>
</evidence>
<dbReference type="SUPFAM" id="SSF51658">
    <property type="entry name" value="Xylose isomerase-like"/>
    <property type="match status" value="1"/>
</dbReference>
<dbReference type="PANTHER" id="PTHR12110">
    <property type="entry name" value="HYDROXYPYRUVATE ISOMERASE"/>
    <property type="match status" value="1"/>
</dbReference>
<protein>
    <submittedName>
        <fullName evidence="2">4-hydroxyphenylpyruvate dioxygenase</fullName>
    </submittedName>
</protein>
<dbReference type="InterPro" id="IPR050312">
    <property type="entry name" value="IolE/XylAMocC-like"/>
</dbReference>
<keyword evidence="2" id="KW-0560">Oxidoreductase</keyword>
<evidence type="ECO:0000259" key="1">
    <source>
        <dbReference type="Pfam" id="PF01261"/>
    </source>
</evidence>
<dbReference type="AlphaFoldDB" id="A0A1H9G9H0"/>
<keyword evidence="3" id="KW-1185">Reference proteome</keyword>
<dbReference type="STRING" id="988801.SAMN05216522_103123"/>
<dbReference type="PANTHER" id="PTHR12110:SF21">
    <property type="entry name" value="XYLOSE ISOMERASE-LIKE TIM BARREL DOMAIN-CONTAINING PROTEIN"/>
    <property type="match status" value="1"/>
</dbReference>
<dbReference type="Proteomes" id="UP000242515">
    <property type="component" value="Unassembled WGS sequence"/>
</dbReference>
<dbReference type="GO" id="GO:0051213">
    <property type="term" value="F:dioxygenase activity"/>
    <property type="evidence" value="ECO:0007669"/>
    <property type="project" value="UniProtKB-KW"/>
</dbReference>
<organism evidence="2 3">
    <name type="scientific">Rosenbergiella nectarea</name>
    <dbReference type="NCBI Taxonomy" id="988801"/>
    <lineage>
        <taxon>Bacteria</taxon>
        <taxon>Pseudomonadati</taxon>
        <taxon>Pseudomonadota</taxon>
        <taxon>Gammaproteobacteria</taxon>
        <taxon>Enterobacterales</taxon>
        <taxon>Erwiniaceae</taxon>
        <taxon>Rosenbergiella</taxon>
    </lineage>
</organism>
<dbReference type="OrthoDB" id="9780241at2"/>
<gene>
    <name evidence="2" type="ORF">SAMN05216522_103123</name>
</gene>
<sequence>MSFLKANPRFLNTVLLGGTFAKKLEAIAKAGFDGVEVWQQDAEQAVSKTTQQLDALSLERTDYQVLLDFDGAVGEKRDEKRREALTMMATASELGSPTILVAANTAECEQHKIVADMKWLCQQAKGFGLRVAYEAMSWSTEIDQCDKAWQVIQQVDEENLGIVVDAFHLFALRRTVQDLAGIPVEKIFLVQLSDITMPLDSDALKQIARHQRLLPGEGNFPLTELIAYLDKLGYTGPIGVEVFNDQAVEQDAEILACKAKKAMEYILGKDG</sequence>
<dbReference type="Gene3D" id="3.20.20.150">
    <property type="entry name" value="Divalent-metal-dependent TIM barrel enzymes"/>
    <property type="match status" value="1"/>
</dbReference>
<proteinExistence type="predicted"/>
<reference evidence="3" key="1">
    <citation type="submission" date="2016-10" db="EMBL/GenBank/DDBJ databases">
        <authorList>
            <person name="Varghese N."/>
            <person name="Submissions S."/>
        </authorList>
    </citation>
    <scope>NUCLEOTIDE SEQUENCE [LARGE SCALE GENOMIC DNA]</scope>
    <source>
        <strain evidence="3">8N4</strain>
    </source>
</reference>
<dbReference type="RefSeq" id="WP_092673778.1">
    <property type="nucleotide sequence ID" value="NZ_FOGC01000003.1"/>
</dbReference>
<dbReference type="EMBL" id="FOGC01000003">
    <property type="protein sequence ID" value="SEQ46767.1"/>
    <property type="molecule type" value="Genomic_DNA"/>
</dbReference>